<comment type="caution">
    <text evidence="1">The sequence shown here is derived from an EMBL/GenBank/DDBJ whole genome shotgun (WGS) entry which is preliminary data.</text>
</comment>
<gene>
    <name evidence="1" type="ORF">HMPREF1218_1349</name>
</gene>
<dbReference type="PATRIC" id="fig|1081904.3.peg.1741"/>
<name>U2MEW8_9BACT</name>
<evidence type="ECO:0000313" key="2">
    <source>
        <dbReference type="Proteomes" id="UP000016600"/>
    </source>
</evidence>
<sequence>MKKFYLILLIVVACLQLQAKSMREMWLTMPDSIVPYLNKNLRLELVDYMGMKVKSEVKNLLRGITVMDTLTANYTSLTINETLKMQLRLLPITNGDTILCMVRTFNGPLPESEIAFFTSRWYRLEYPSIDLQSFVSSLVVKPDTMSQHRFNELKNKIEAVMVEASLSDKDDELTIRPTVPLLARGEKKTVDTILMQRKLKWNGRTYN</sequence>
<evidence type="ECO:0000313" key="1">
    <source>
        <dbReference type="EMBL" id="ERK00210.1"/>
    </source>
</evidence>
<dbReference type="Proteomes" id="UP000016600">
    <property type="component" value="Unassembled WGS sequence"/>
</dbReference>
<dbReference type="SUPFAM" id="SSF160925">
    <property type="entry name" value="PG1388-like"/>
    <property type="match status" value="1"/>
</dbReference>
<reference evidence="1 2" key="1">
    <citation type="submission" date="2013-08" db="EMBL/GenBank/DDBJ databases">
        <authorList>
            <person name="Durkin A.S."/>
            <person name="Haft D.R."/>
            <person name="McCorrison J."/>
            <person name="Torralba M."/>
            <person name="Gillis M."/>
            <person name="Haft D.H."/>
            <person name="Methe B."/>
            <person name="Sutton G."/>
            <person name="Nelson K.E."/>
        </authorList>
    </citation>
    <scope>NUCLEOTIDE SEQUENCE [LARGE SCALE GENOMIC DNA]</scope>
    <source>
        <strain evidence="1 2">F0068</strain>
    </source>
</reference>
<dbReference type="RefSeq" id="WP_021584289.1">
    <property type="nucleotide sequence ID" value="NZ_AWET01000038.1"/>
</dbReference>
<keyword evidence="2" id="KW-1185">Reference proteome</keyword>
<protein>
    <submittedName>
        <fullName evidence="1">PF11644 family protein</fullName>
    </submittedName>
</protein>
<accession>U2MEW8</accession>
<organism evidence="1 2">
    <name type="scientific">Hoylesella pleuritidis F0068</name>
    <dbReference type="NCBI Taxonomy" id="1081904"/>
    <lineage>
        <taxon>Bacteria</taxon>
        <taxon>Pseudomonadati</taxon>
        <taxon>Bacteroidota</taxon>
        <taxon>Bacteroidia</taxon>
        <taxon>Bacteroidales</taxon>
        <taxon>Prevotellaceae</taxon>
        <taxon>Hoylesella</taxon>
    </lineage>
</organism>
<proteinExistence type="predicted"/>
<dbReference type="Pfam" id="PF11644">
    <property type="entry name" value="DUF3256"/>
    <property type="match status" value="1"/>
</dbReference>
<dbReference type="InterPro" id="IPR021670">
    <property type="entry name" value="DUF3256"/>
</dbReference>
<dbReference type="AlphaFoldDB" id="U2MEW8"/>
<dbReference type="EMBL" id="AWET01000038">
    <property type="protein sequence ID" value="ERK00210.1"/>
    <property type="molecule type" value="Genomic_DNA"/>
</dbReference>